<protein>
    <submittedName>
        <fullName evidence="1">Uncharacterized protein</fullName>
    </submittedName>
</protein>
<dbReference type="AlphaFoldDB" id="A0A7R7TGD9"/>
<sequence>MRVVHRTHFVTRYTPRRTREGWEKSSRVRLLGSHESTWLTLFRLLVIPPQSRLESQSNWARAGTDMNPLD</sequence>
<dbReference type="EMBL" id="AP024272">
    <property type="protein sequence ID" value="BCP67651.1"/>
    <property type="molecule type" value="Genomic_DNA"/>
</dbReference>
<organism evidence="1 2">
    <name type="scientific">Thermus thermophilus</name>
    <dbReference type="NCBI Taxonomy" id="274"/>
    <lineage>
        <taxon>Bacteria</taxon>
        <taxon>Thermotogati</taxon>
        <taxon>Deinococcota</taxon>
        <taxon>Deinococci</taxon>
        <taxon>Thermales</taxon>
        <taxon>Thermaceae</taxon>
        <taxon>Thermus</taxon>
    </lineage>
</organism>
<evidence type="ECO:0000313" key="2">
    <source>
        <dbReference type="Proteomes" id="UP000596099"/>
    </source>
</evidence>
<reference evidence="2" key="1">
    <citation type="submission" date="2021-01" db="EMBL/GenBank/DDBJ databases">
        <title>Complete Genome Sequence of Thermus thermophilus Strain HB5018, Isolated from Mine Onsen Hot Spring.</title>
        <authorList>
            <person name="Miyazaki K."/>
            <person name="Moriya T."/>
            <person name="Nemoto N."/>
            <person name="Oshima T."/>
            <person name="Yura K."/>
            <person name="Bessho Y."/>
        </authorList>
    </citation>
    <scope>NUCLEOTIDE SEQUENCE [LARGE SCALE GENOMIC DNA]</scope>
    <source>
        <strain evidence="2">HB5018</strain>
        <plasmid evidence="2">pHB5018c</plasmid>
    </source>
</reference>
<gene>
    <name evidence="1" type="ORF">TthHB5018_c25850</name>
</gene>
<name>A0A7R7TGD9_THETH</name>
<geneLocation type="plasmid" evidence="1 2">
    <name>pHB5018c</name>
</geneLocation>
<dbReference type="Proteomes" id="UP000596099">
    <property type="component" value="Plasmid pHB5018c"/>
</dbReference>
<evidence type="ECO:0000313" key="1">
    <source>
        <dbReference type="EMBL" id="BCP67651.1"/>
    </source>
</evidence>
<keyword evidence="1" id="KW-0614">Plasmid</keyword>
<accession>A0A7R7TGD9</accession>
<proteinExistence type="predicted"/>